<evidence type="ECO:0000313" key="4">
    <source>
        <dbReference type="EMBL" id="EEN44201.1"/>
    </source>
</evidence>
<evidence type="ECO:0008006" key="5">
    <source>
        <dbReference type="Google" id="ProtNLM"/>
    </source>
</evidence>
<accession>C3ZTF4</accession>
<dbReference type="InParanoid" id="C3ZTF4"/>
<dbReference type="InterPro" id="IPR032675">
    <property type="entry name" value="LRR_dom_sf"/>
</dbReference>
<evidence type="ECO:0000256" key="3">
    <source>
        <dbReference type="SAM" id="MobiDB-lite"/>
    </source>
</evidence>
<dbReference type="eggNOG" id="KOG0619">
    <property type="taxonomic scope" value="Eukaryota"/>
</dbReference>
<dbReference type="SMART" id="SM00365">
    <property type="entry name" value="LRR_SD22"/>
    <property type="match status" value="5"/>
</dbReference>
<keyword evidence="1" id="KW-0433">Leucine-rich repeat</keyword>
<dbReference type="SMART" id="SM00369">
    <property type="entry name" value="LRR_TYP"/>
    <property type="match status" value="10"/>
</dbReference>
<protein>
    <recommendedName>
        <fullName evidence="5">LRRCT domain-containing protein</fullName>
    </recommendedName>
</protein>
<feature type="region of interest" description="Disordered" evidence="3">
    <location>
        <begin position="1"/>
        <end position="58"/>
    </location>
</feature>
<dbReference type="eggNOG" id="KOG4641">
    <property type="taxonomic scope" value="Eukaryota"/>
</dbReference>
<dbReference type="Pfam" id="PF13855">
    <property type="entry name" value="LRR_8"/>
    <property type="match status" value="4"/>
</dbReference>
<dbReference type="SUPFAM" id="SSF52058">
    <property type="entry name" value="L domain-like"/>
    <property type="match status" value="2"/>
</dbReference>
<dbReference type="InterPro" id="IPR003591">
    <property type="entry name" value="Leu-rich_rpt_typical-subtyp"/>
</dbReference>
<proteinExistence type="predicted"/>
<feature type="region of interest" description="Disordered" evidence="3">
    <location>
        <begin position="85"/>
        <end position="120"/>
    </location>
</feature>
<dbReference type="PANTHER" id="PTHR24366:SF167">
    <property type="match status" value="1"/>
</dbReference>
<reference evidence="4" key="1">
    <citation type="journal article" date="2008" name="Nature">
        <title>The amphioxus genome and the evolution of the chordate karyotype.</title>
        <authorList>
            <consortium name="US DOE Joint Genome Institute (JGI-PGF)"/>
            <person name="Putnam N.H."/>
            <person name="Butts T."/>
            <person name="Ferrier D.E.K."/>
            <person name="Furlong R.F."/>
            <person name="Hellsten U."/>
            <person name="Kawashima T."/>
            <person name="Robinson-Rechavi M."/>
            <person name="Shoguchi E."/>
            <person name="Terry A."/>
            <person name="Yu J.-K."/>
            <person name="Benito-Gutierrez E.L."/>
            <person name="Dubchak I."/>
            <person name="Garcia-Fernandez J."/>
            <person name="Gibson-Brown J.J."/>
            <person name="Grigoriev I.V."/>
            <person name="Horton A.C."/>
            <person name="de Jong P.J."/>
            <person name="Jurka J."/>
            <person name="Kapitonov V.V."/>
            <person name="Kohara Y."/>
            <person name="Kuroki Y."/>
            <person name="Lindquist E."/>
            <person name="Lucas S."/>
            <person name="Osoegawa K."/>
            <person name="Pennacchio L.A."/>
            <person name="Salamov A.A."/>
            <person name="Satou Y."/>
            <person name="Sauka-Spengler T."/>
            <person name="Schmutz J."/>
            <person name="Shin-I T."/>
            <person name="Toyoda A."/>
            <person name="Bronner-Fraser M."/>
            <person name="Fujiyama A."/>
            <person name="Holland L.Z."/>
            <person name="Holland P.W.H."/>
            <person name="Satoh N."/>
            <person name="Rokhsar D.S."/>
        </authorList>
    </citation>
    <scope>NUCLEOTIDE SEQUENCE [LARGE SCALE GENOMIC DNA]</scope>
    <source>
        <strain evidence="4">S238N-H82</strain>
        <tissue evidence="4">Testes</tissue>
    </source>
</reference>
<dbReference type="PROSITE" id="PS51450">
    <property type="entry name" value="LRR"/>
    <property type="match status" value="5"/>
</dbReference>
<evidence type="ECO:0000256" key="2">
    <source>
        <dbReference type="ARBA" id="ARBA00022737"/>
    </source>
</evidence>
<dbReference type="InterPro" id="IPR001611">
    <property type="entry name" value="Leu-rich_rpt"/>
</dbReference>
<organism>
    <name type="scientific">Branchiostoma floridae</name>
    <name type="common">Florida lancelet</name>
    <name type="synonym">Amphioxus</name>
    <dbReference type="NCBI Taxonomy" id="7739"/>
    <lineage>
        <taxon>Eukaryota</taxon>
        <taxon>Metazoa</taxon>
        <taxon>Chordata</taxon>
        <taxon>Cephalochordata</taxon>
        <taxon>Leptocardii</taxon>
        <taxon>Amphioxiformes</taxon>
        <taxon>Branchiostomatidae</taxon>
        <taxon>Branchiostoma</taxon>
    </lineage>
</organism>
<name>C3ZTF4_BRAFL</name>
<keyword evidence="2" id="KW-0677">Repeat</keyword>
<gene>
    <name evidence="4" type="ORF">BRAFLDRAFT_68832</name>
</gene>
<dbReference type="EMBL" id="GG666677">
    <property type="protein sequence ID" value="EEN44201.1"/>
    <property type="molecule type" value="Genomic_DNA"/>
</dbReference>
<dbReference type="Gene3D" id="3.80.10.10">
    <property type="entry name" value="Ribonuclease Inhibitor"/>
    <property type="match status" value="2"/>
</dbReference>
<dbReference type="Pfam" id="PF00560">
    <property type="entry name" value="LRR_1"/>
    <property type="match status" value="2"/>
</dbReference>
<evidence type="ECO:0000256" key="1">
    <source>
        <dbReference type="ARBA" id="ARBA00022614"/>
    </source>
</evidence>
<sequence>MPKRAKKCPGCGQDNSLHPNGRGNKQCKGISQPVHSDTESVETTPPAGGKVKATADLERRKAELQEQLTQARLEKEVAELEEELQKARCSTEPAKETDPTLPKPTELHKTDPAHTSLLGPGDITLQQLRDNSPLQAQVTAKYPDLIGSRKKTEGKTLSPEAFVYSFESAEPKKYDELTMEEFLVGSMGLLQTAVASMPQWELAGRLSILQCACTKLARYKWQVVRSFHAAALREALRKPGSWSADWTDLKEMYFDADPTRLKPSSEATSQAPAEKPKAPKFCWAFNENDCSGGYIGTISYSSTNPILAIRGHAFGVLSSQALGSCVNHPGVQYLRLAEGGITDLEPSSLSTFLGLNLLYLDYNNLTHVKKDWFAKLRSPDALIVLSLSHNKIADIEPESFARLIWLKGLFLKNNSLSHLRPEWFRGLTDLTRLDLAYNRLQTLPNYSFVPLTKLSSLDVSNNGFIGLPNDVRLVTSVVRYQFNESGLVNVHDVRWQAELLSDLSFAQIKITSLTRTKCFTRDDEISGFASLRYNMDTRGVNNYIRYTYDCWPQYNSQVNSHSYQSPMVIMAMMNDVESEEEGNVIPWCESFWFGTETDSVNLSGNKESTFQLAAFATKNNARPVRLVSVVYDPVRSKDSSHYKLKASIQNDSTHGKEGNKNVTCVLISGERVFKSYVFMTKREESHATNEQRWNNKTVTNNGEDVIKVSNASDENSTIALPAVDVNGTLAPTEQEIDNTSTMRPEPVEDQQQTTLTVALSVSLTVLVGAVLVECLLKKRCTCQRRNAQNANAGSPNHYEIPNSSLAPPVVPVSSWAIPTSSTVNNVNPGYCRSSLPKDTNMADMATEGDFPAYWDIPDDYFCLNKPGYRYRCSSLPTDENPYWQIPDEYYNYQNTTRQANWRPSSLPLTTINTYENVGQDEDAERWQWQPSDIDAQDGDDGVTTFHAAGTEVALPTMTRFGTKHRLYENPVRRCKSLLYPRMAGEVENRVGVVTFGRQAGQKFRDVVERGAYGTTSEDRIVATYGGRSVKPNKQKKTSYKIADRLHHASRSASEVPKLYQESAGVSFHKSCSQELPSAGETRAVSAVSKYKYKLPGIRTFSVQAMGAMCQNGEFAPYPSNHTDTNRKAGGMWISWCFVRGHRFGVLSSQELAPCNHPGVRYLRLAEGGITDLEPSSLSTFLSLQFLYLDYNNLTHIKKDWFSELRSPVTLIVLSLSHNKIADIEPESFARLIWLKGLFLKNNSLSHLRPEWFLGLTDLTRLDLAYNRLQTLPNYSFVPLTKLGSLDVSNNGFIGLPNDVRLVTSVVRYQFNESGLINVHDVRWQAELLSDLSFAQIEITSLTRTKCFTRDDEISGFASLRYNMDTRGVDNYIRYTYDCWPQYNSQVNSHSYQSPMVIMAMMNDVESEEEGNVIPWCQSFWFGTETDSVNLSGNKESTFQLAAFATKDNARPVRLVSVVYDPVRSKHSSHYKLKASIQNDSTHASTT</sequence>
<dbReference type="PANTHER" id="PTHR24366">
    <property type="entry name" value="IG(IMMUNOGLOBULIN) AND LRR(LEUCINE RICH REPEAT) DOMAINS"/>
    <property type="match status" value="1"/>
</dbReference>